<dbReference type="GeneID" id="25976653"/>
<dbReference type="PANTHER" id="PTHR34618:SF3">
    <property type="entry name" value="GEGH 16 PROTEIN"/>
    <property type="match status" value="1"/>
</dbReference>
<sequence length="138" mass="14673">MHASLLSVVALVSLVQAHGVIMAVAGISGNSVGYSVDESIARNCTLISPCQQDTSIIRDVEISANTTGVCGRTELDGNIDISVSVESAIATDNITQVTEGSTLTVTIHQVNQDGKQDIRPHQTLNYSLTFNRGRTIYL</sequence>
<dbReference type="InterPro" id="IPR021476">
    <property type="entry name" value="Egh16-like"/>
</dbReference>
<dbReference type="AlphaFoldDB" id="F0X9R2"/>
<dbReference type="EMBL" id="GL629735">
    <property type="protein sequence ID" value="EFX05472.1"/>
    <property type="molecule type" value="Genomic_DNA"/>
</dbReference>
<reference evidence="2 3" key="1">
    <citation type="journal article" date="2011" name="Proc. Natl. Acad. Sci. U.S.A.">
        <title>Genome and transcriptome analyses of the mountain pine beetle-fungal symbiont Grosmannia clavigera, a lodgepole pine pathogen.</title>
        <authorList>
            <person name="DiGuistini S."/>
            <person name="Wang Y."/>
            <person name="Liao N.Y."/>
            <person name="Taylor G."/>
            <person name="Tanguay P."/>
            <person name="Feau N."/>
            <person name="Henrissat B."/>
            <person name="Chan S.K."/>
            <person name="Hesse-Orce U."/>
            <person name="Alamouti S.M."/>
            <person name="Tsui C.K.M."/>
            <person name="Docking R.T."/>
            <person name="Levasseur A."/>
            <person name="Haridas S."/>
            <person name="Robertson G."/>
            <person name="Birol I."/>
            <person name="Holt R.A."/>
            <person name="Marra M.A."/>
            <person name="Hamelin R.C."/>
            <person name="Hirst M."/>
            <person name="Jones S.J.M."/>
            <person name="Bohlmann J."/>
            <person name="Breuil C."/>
        </authorList>
    </citation>
    <scope>NUCLEOTIDE SEQUENCE [LARGE SCALE GENOMIC DNA]</scope>
    <source>
        <strain evidence="3">kw1407 / UAMH 11150</strain>
    </source>
</reference>
<dbReference type="STRING" id="655863.F0X9R2"/>
<feature type="chain" id="PRO_5003263807" evidence="1">
    <location>
        <begin position="18"/>
        <end position="138"/>
    </location>
</feature>
<dbReference type="PANTHER" id="PTHR34618">
    <property type="entry name" value="SURFACE PROTEIN MAS1, PUTATIVE-RELATED"/>
    <property type="match status" value="1"/>
</dbReference>
<name>F0X9R2_GROCL</name>
<dbReference type="Pfam" id="PF11327">
    <property type="entry name" value="Egh16-like"/>
    <property type="match status" value="1"/>
</dbReference>
<accession>F0X9R2</accession>
<organism evidence="3">
    <name type="scientific">Grosmannia clavigera (strain kw1407 / UAMH 11150)</name>
    <name type="common">Blue stain fungus</name>
    <name type="synonym">Graphiocladiella clavigera</name>
    <dbReference type="NCBI Taxonomy" id="655863"/>
    <lineage>
        <taxon>Eukaryota</taxon>
        <taxon>Fungi</taxon>
        <taxon>Dikarya</taxon>
        <taxon>Ascomycota</taxon>
        <taxon>Pezizomycotina</taxon>
        <taxon>Sordariomycetes</taxon>
        <taxon>Sordariomycetidae</taxon>
        <taxon>Ophiostomatales</taxon>
        <taxon>Ophiostomataceae</taxon>
        <taxon>Leptographium</taxon>
    </lineage>
</organism>
<keyword evidence="1" id="KW-0732">Signal</keyword>
<dbReference type="InParanoid" id="F0X9R2"/>
<keyword evidence="3" id="KW-1185">Reference proteome</keyword>
<evidence type="ECO:0000256" key="1">
    <source>
        <dbReference type="SAM" id="SignalP"/>
    </source>
</evidence>
<dbReference type="Proteomes" id="UP000007796">
    <property type="component" value="Unassembled WGS sequence"/>
</dbReference>
<evidence type="ECO:0000313" key="3">
    <source>
        <dbReference type="Proteomes" id="UP000007796"/>
    </source>
</evidence>
<protein>
    <submittedName>
        <fullName evidence="2">Uncharacterized protein</fullName>
    </submittedName>
</protein>
<dbReference type="RefSeq" id="XP_014174954.1">
    <property type="nucleotide sequence ID" value="XM_014319479.1"/>
</dbReference>
<dbReference type="OrthoDB" id="3241054at2759"/>
<gene>
    <name evidence="2" type="ORF">CMQ_3541</name>
</gene>
<dbReference type="eggNOG" id="ENOG502SJ8E">
    <property type="taxonomic scope" value="Eukaryota"/>
</dbReference>
<proteinExistence type="predicted"/>
<feature type="signal peptide" evidence="1">
    <location>
        <begin position="1"/>
        <end position="17"/>
    </location>
</feature>
<evidence type="ECO:0000313" key="2">
    <source>
        <dbReference type="EMBL" id="EFX05472.1"/>
    </source>
</evidence>
<dbReference type="HOGENOM" id="CLU_169172_0_0_1"/>